<dbReference type="RefSeq" id="WP_197744113.1">
    <property type="nucleotide sequence ID" value="NZ_LR778175.1"/>
</dbReference>
<gene>
    <name evidence="2" type="ORF">NSCAC_1435</name>
</gene>
<dbReference type="InterPro" id="IPR030802">
    <property type="entry name" value="Permease_MalE"/>
</dbReference>
<dbReference type="Pfam" id="PF02405">
    <property type="entry name" value="MlaE"/>
    <property type="match status" value="1"/>
</dbReference>
<feature type="transmembrane region" description="Helical" evidence="1">
    <location>
        <begin position="357"/>
        <end position="378"/>
    </location>
</feature>
<dbReference type="NCBIfam" id="TIGR00056">
    <property type="entry name" value="MlaE family lipid ABC transporter permease subunit"/>
    <property type="match status" value="1"/>
</dbReference>
<feature type="transmembrane region" description="Helical" evidence="1">
    <location>
        <begin position="274"/>
        <end position="297"/>
    </location>
</feature>
<keyword evidence="1" id="KW-1003">Cell membrane</keyword>
<accession>A0A7G1QB23</accession>
<evidence type="ECO:0000256" key="1">
    <source>
        <dbReference type="RuleBase" id="RU362044"/>
    </source>
</evidence>
<evidence type="ECO:0000313" key="2">
    <source>
        <dbReference type="EMBL" id="CAB1276968.1"/>
    </source>
</evidence>
<comment type="subcellular location">
    <subcellularLocation>
        <location evidence="1">Cell inner membrane</location>
        <topology evidence="1">Multi-pass membrane protein</topology>
    </subcellularLocation>
</comment>
<name>A0A7G1QB23_9GAMM</name>
<keyword evidence="3" id="KW-1185">Reference proteome</keyword>
<keyword evidence="1" id="KW-0472">Membrane</keyword>
<dbReference type="Proteomes" id="UP000516072">
    <property type="component" value="Chromosome"/>
</dbReference>
<feature type="transmembrane region" description="Helical" evidence="1">
    <location>
        <begin position="204"/>
        <end position="228"/>
    </location>
</feature>
<keyword evidence="1" id="KW-1133">Transmembrane helix</keyword>
<organism evidence="2 3">
    <name type="scientific">Candidatus Nitrosacidococcus tergens</name>
    <dbReference type="NCBI Taxonomy" id="553981"/>
    <lineage>
        <taxon>Bacteria</taxon>
        <taxon>Pseudomonadati</taxon>
        <taxon>Pseudomonadota</taxon>
        <taxon>Gammaproteobacteria</taxon>
        <taxon>Chromatiales</taxon>
        <taxon>Chromatiaceae</taxon>
        <taxon>Candidatus Nitrosacidococcus</taxon>
    </lineage>
</organism>
<dbReference type="SUPFAM" id="SSF52091">
    <property type="entry name" value="SpoIIaa-like"/>
    <property type="match status" value="1"/>
</dbReference>
<dbReference type="InterPro" id="IPR036513">
    <property type="entry name" value="STAS_dom_sf"/>
</dbReference>
<dbReference type="PANTHER" id="PTHR30188:SF3">
    <property type="entry name" value="ABC TRANSPORTER PERMEASE"/>
    <property type="match status" value="1"/>
</dbReference>
<proteinExistence type="inferred from homology"/>
<keyword evidence="1" id="KW-0997">Cell inner membrane</keyword>
<dbReference type="KEGG" id="ntg:NSCAC_1435"/>
<comment type="similarity">
    <text evidence="1">Belongs to the MlaE permease family.</text>
</comment>
<reference evidence="2 3" key="1">
    <citation type="submission" date="2020-03" db="EMBL/GenBank/DDBJ databases">
        <authorList>
            <person name="Picone N."/>
        </authorList>
    </citation>
    <scope>NUCLEOTIDE SEQUENCE [LARGE SCALE GENOMIC DNA]</scope>
    <source>
        <strain evidence="2">NSCAC1</strain>
    </source>
</reference>
<keyword evidence="1" id="KW-0812">Transmembrane</keyword>
<dbReference type="InterPro" id="IPR003453">
    <property type="entry name" value="ABC_MlaE_roteobac"/>
</dbReference>
<dbReference type="AlphaFoldDB" id="A0A7G1QB23"/>
<protein>
    <submittedName>
        <fullName evidence="2">Uncharacterized protein</fullName>
    </submittedName>
</protein>
<dbReference type="PANTHER" id="PTHR30188">
    <property type="entry name" value="ABC TRANSPORTER PERMEASE PROTEIN-RELATED"/>
    <property type="match status" value="1"/>
</dbReference>
<dbReference type="GO" id="GO:0005548">
    <property type="term" value="F:phospholipid transporter activity"/>
    <property type="evidence" value="ECO:0007669"/>
    <property type="project" value="TreeGrafter"/>
</dbReference>
<evidence type="ECO:0000313" key="3">
    <source>
        <dbReference type="Proteomes" id="UP000516072"/>
    </source>
</evidence>
<dbReference type="GO" id="GO:0043190">
    <property type="term" value="C:ATP-binding cassette (ABC) transporter complex"/>
    <property type="evidence" value="ECO:0007669"/>
    <property type="project" value="InterPro"/>
</dbReference>
<feature type="transmembrane region" description="Helical" evidence="1">
    <location>
        <begin position="317"/>
        <end position="337"/>
    </location>
</feature>
<dbReference type="EMBL" id="LR778175">
    <property type="protein sequence ID" value="CAB1276968.1"/>
    <property type="molecule type" value="Genomic_DNA"/>
</dbReference>
<sequence length="380" mass="41752">MNFNKKASTNEARIQYHEATSTLSCFGDWTVHHLAQLERSLSSTLKEYGKVNTIEASGINQMDTGGAWLFNYLIAQFTQEKKNIPFQGLRQEHQKLLSLVQGKGDFDKQKSIVNPSLNIIAKIGYIAWDYTEEAFSFISFIGEVFVYFLKGVINPSRIRWRTLLNNMQTAGIESIPIIGLLVFLIGVVLAYQGGMQLQDYGANIFIVDLVSLTMIRELAPLIAAIIIAGRTGSAFAAQIGTMKVSEEIDALRILGIPPIEQLVIPKIMALMISLPLLTVFADICGIVGGMLMSDALLGVGIQLFTERLDEVVDLPSFFIGLFKAFFFAATIATVGCFQGFRVSGGAESVGRKTTSSVVQAIFLIIVSDSIFSIFFSWLGI</sequence>
<feature type="transmembrane region" description="Helical" evidence="1">
    <location>
        <begin position="174"/>
        <end position="192"/>
    </location>
</feature>